<feature type="compositionally biased region" description="Basic and acidic residues" evidence="3">
    <location>
        <begin position="402"/>
        <end position="413"/>
    </location>
</feature>
<dbReference type="InterPro" id="IPR029063">
    <property type="entry name" value="SAM-dependent_MTases_sf"/>
</dbReference>
<feature type="compositionally biased region" description="Basic and acidic residues" evidence="3">
    <location>
        <begin position="23"/>
        <end position="38"/>
    </location>
</feature>
<feature type="compositionally biased region" description="Basic and acidic residues" evidence="3">
    <location>
        <begin position="62"/>
        <end position="71"/>
    </location>
</feature>
<evidence type="ECO:0000256" key="2">
    <source>
        <dbReference type="ARBA" id="ARBA00022679"/>
    </source>
</evidence>
<dbReference type="GO" id="GO:0005634">
    <property type="term" value="C:nucleus"/>
    <property type="evidence" value="ECO:0007669"/>
    <property type="project" value="TreeGrafter"/>
</dbReference>
<dbReference type="CDD" id="cd02440">
    <property type="entry name" value="AdoMet_MTases"/>
    <property type="match status" value="1"/>
</dbReference>
<dbReference type="GeneID" id="40305521"/>
<dbReference type="GO" id="GO:0106335">
    <property type="term" value="F:tRNA (5-carboxymethyluridine(34)-5-O)-methyltransferase activity"/>
    <property type="evidence" value="ECO:0007669"/>
    <property type="project" value="TreeGrafter"/>
</dbReference>
<dbReference type="GO" id="GO:0000049">
    <property type="term" value="F:tRNA binding"/>
    <property type="evidence" value="ECO:0007669"/>
    <property type="project" value="TreeGrafter"/>
</dbReference>
<dbReference type="SUPFAM" id="SSF53335">
    <property type="entry name" value="S-adenosyl-L-methionine-dependent methyltransferases"/>
    <property type="match status" value="1"/>
</dbReference>
<dbReference type="RefSeq" id="XP_029222126.1">
    <property type="nucleotide sequence ID" value="XM_029359213.1"/>
</dbReference>
<dbReference type="Proteomes" id="UP000224006">
    <property type="component" value="Chromosome I"/>
</dbReference>
<keyword evidence="1 5" id="KW-0489">Methyltransferase</keyword>
<feature type="compositionally biased region" description="Pro residues" evidence="3">
    <location>
        <begin position="158"/>
        <end position="189"/>
    </location>
</feature>
<dbReference type="STRING" id="94643.A0A2A9MPU5"/>
<organism evidence="5 6">
    <name type="scientific">Besnoitia besnoiti</name>
    <name type="common">Apicomplexan protozoan</name>
    <dbReference type="NCBI Taxonomy" id="94643"/>
    <lineage>
        <taxon>Eukaryota</taxon>
        <taxon>Sar</taxon>
        <taxon>Alveolata</taxon>
        <taxon>Apicomplexa</taxon>
        <taxon>Conoidasida</taxon>
        <taxon>Coccidia</taxon>
        <taxon>Eucoccidiorida</taxon>
        <taxon>Eimeriorina</taxon>
        <taxon>Sarcocystidae</taxon>
        <taxon>Besnoitia</taxon>
    </lineage>
</organism>
<name>A0A2A9MPU5_BESBE</name>
<keyword evidence="2 5" id="KW-0808">Transferase</keyword>
<protein>
    <submittedName>
        <fullName evidence="5">Methyltransferase domain-containing protein</fullName>
    </submittedName>
</protein>
<feature type="domain" description="Methyltransferase type 11" evidence="4">
    <location>
        <begin position="203"/>
        <end position="280"/>
    </location>
</feature>
<dbReference type="InterPro" id="IPR051422">
    <property type="entry name" value="AlkB_tRNA_MeTrf/Diox"/>
</dbReference>
<dbReference type="VEuPathDB" id="ToxoDB:BESB_004580"/>
<dbReference type="Gene3D" id="3.40.50.150">
    <property type="entry name" value="Vaccinia Virus protein VP39"/>
    <property type="match status" value="1"/>
</dbReference>
<gene>
    <name evidence="5" type="ORF">BESB_004580</name>
</gene>
<evidence type="ECO:0000313" key="5">
    <source>
        <dbReference type="EMBL" id="PFH38117.1"/>
    </source>
</evidence>
<dbReference type="PANTHER" id="PTHR13069:SF21">
    <property type="entry name" value="ALKYLATED DNA REPAIR PROTEIN ALKB HOMOLOG 8"/>
    <property type="match status" value="1"/>
</dbReference>
<keyword evidence="6" id="KW-1185">Reference proteome</keyword>
<feature type="region of interest" description="Disordered" evidence="3">
    <location>
        <begin position="358"/>
        <end position="416"/>
    </location>
</feature>
<evidence type="ECO:0000256" key="1">
    <source>
        <dbReference type="ARBA" id="ARBA00022603"/>
    </source>
</evidence>
<dbReference type="PANTHER" id="PTHR13069">
    <property type="entry name" value="ALKYLATED DNA REPAIR PROTEIN ALKB HOMOLOG 8"/>
    <property type="match status" value="1"/>
</dbReference>
<dbReference type="AlphaFoldDB" id="A0A2A9MPU5"/>
<reference evidence="5 6" key="1">
    <citation type="submission" date="2017-09" db="EMBL/GenBank/DDBJ databases">
        <title>Genome sequencing of Besnoitia besnoiti strain Bb-Ger1.</title>
        <authorList>
            <person name="Schares G."/>
            <person name="Venepally P."/>
            <person name="Lorenzi H.A."/>
        </authorList>
    </citation>
    <scope>NUCLEOTIDE SEQUENCE [LARGE SCALE GENOMIC DNA]</scope>
    <source>
        <strain evidence="5 6">Bb-Ger1</strain>
    </source>
</reference>
<sequence>MTQIASASEGLQGSVHPSQDSAVEWKRQTEDEGSRRASETSAAPDAEDKTRRKKEKKKRERAKMASREKTCDPVAEQLLHEGRSAELEREFVGAVYDRIANHFSHTRYKPWPRVRQFLERLPRYSLVVDVGCGNGKYLQCVPRGSPASLPPAASSAPSPSPVSSPSPAPSATPTAPAPAPAPPSCPPESCPSSSADAADPAECLLLGVDMSRPLLVCAQERAHARGRLALGTCLNTNFRQGIADAVISIAVTHHLATEERRVRAIEELARLARPGGLILITVWAERQEEGSIGAREFKGKDVFVPWHLQKALETRQPSAAGAPRQQPADSARDLAACPQTSEAASDCTSVAKGDAARTASPAGAAATSDATQRCAEAQDRPLEAPETPEAVGGGGVASRSGASREDEKRAQKEESEDSITTLFRYYHVFSREEILGLCARVRGVEVVESYFDSNNWAVILRKLL</sequence>
<feature type="compositionally biased region" description="Low complexity" evidence="3">
    <location>
        <begin position="148"/>
        <end position="157"/>
    </location>
</feature>
<dbReference type="GO" id="GO:0002098">
    <property type="term" value="P:tRNA wobble uridine modification"/>
    <property type="evidence" value="ECO:0007669"/>
    <property type="project" value="TreeGrafter"/>
</dbReference>
<feature type="region of interest" description="Disordered" evidence="3">
    <location>
        <begin position="1"/>
        <end position="72"/>
    </location>
</feature>
<feature type="compositionally biased region" description="Polar residues" evidence="3">
    <location>
        <begin position="1"/>
        <end position="21"/>
    </location>
</feature>
<dbReference type="GO" id="GO:0030488">
    <property type="term" value="P:tRNA methylation"/>
    <property type="evidence" value="ECO:0007669"/>
    <property type="project" value="TreeGrafter"/>
</dbReference>
<dbReference type="EMBL" id="NWUJ01000001">
    <property type="protein sequence ID" value="PFH38117.1"/>
    <property type="molecule type" value="Genomic_DNA"/>
</dbReference>
<feature type="region of interest" description="Disordered" evidence="3">
    <location>
        <begin position="148"/>
        <end position="193"/>
    </location>
</feature>
<dbReference type="Pfam" id="PF08241">
    <property type="entry name" value="Methyltransf_11"/>
    <property type="match status" value="1"/>
</dbReference>
<evidence type="ECO:0000259" key="4">
    <source>
        <dbReference type="Pfam" id="PF08241"/>
    </source>
</evidence>
<dbReference type="KEGG" id="bbes:BESB_004580"/>
<dbReference type="GO" id="GO:0005737">
    <property type="term" value="C:cytoplasm"/>
    <property type="evidence" value="ECO:0007669"/>
    <property type="project" value="TreeGrafter"/>
</dbReference>
<evidence type="ECO:0000256" key="3">
    <source>
        <dbReference type="SAM" id="MobiDB-lite"/>
    </source>
</evidence>
<dbReference type="OrthoDB" id="271595at2759"/>
<proteinExistence type="predicted"/>
<feature type="compositionally biased region" description="Basic residues" evidence="3">
    <location>
        <begin position="51"/>
        <end position="61"/>
    </location>
</feature>
<feature type="region of interest" description="Disordered" evidence="3">
    <location>
        <begin position="314"/>
        <end position="337"/>
    </location>
</feature>
<accession>A0A2A9MPU5</accession>
<comment type="caution">
    <text evidence="5">The sequence shown here is derived from an EMBL/GenBank/DDBJ whole genome shotgun (WGS) entry which is preliminary data.</text>
</comment>
<feature type="compositionally biased region" description="Low complexity" evidence="3">
    <location>
        <begin position="358"/>
        <end position="370"/>
    </location>
</feature>
<dbReference type="InterPro" id="IPR013216">
    <property type="entry name" value="Methyltransf_11"/>
</dbReference>
<evidence type="ECO:0000313" key="6">
    <source>
        <dbReference type="Proteomes" id="UP000224006"/>
    </source>
</evidence>
<dbReference type="GO" id="GO:0008757">
    <property type="term" value="F:S-adenosylmethionine-dependent methyltransferase activity"/>
    <property type="evidence" value="ECO:0007669"/>
    <property type="project" value="InterPro"/>
</dbReference>